<organism evidence="1 2">
    <name type="scientific">Necator americanus</name>
    <name type="common">Human hookworm</name>
    <dbReference type="NCBI Taxonomy" id="51031"/>
    <lineage>
        <taxon>Eukaryota</taxon>
        <taxon>Metazoa</taxon>
        <taxon>Ecdysozoa</taxon>
        <taxon>Nematoda</taxon>
        <taxon>Chromadorea</taxon>
        <taxon>Rhabditida</taxon>
        <taxon>Rhabditina</taxon>
        <taxon>Rhabditomorpha</taxon>
        <taxon>Strongyloidea</taxon>
        <taxon>Ancylostomatidae</taxon>
        <taxon>Bunostominae</taxon>
        <taxon>Necator</taxon>
    </lineage>
</organism>
<accession>A0ABR1E9Y0</accession>
<comment type="caution">
    <text evidence="1">The sequence shown here is derived from an EMBL/GenBank/DDBJ whole genome shotgun (WGS) entry which is preliminary data.</text>
</comment>
<evidence type="ECO:0000313" key="2">
    <source>
        <dbReference type="Proteomes" id="UP001303046"/>
    </source>
</evidence>
<name>A0ABR1E9Y0_NECAM</name>
<dbReference type="Proteomes" id="UP001303046">
    <property type="component" value="Unassembled WGS sequence"/>
</dbReference>
<protein>
    <submittedName>
        <fullName evidence="1">Uncharacterized protein</fullName>
    </submittedName>
</protein>
<proteinExistence type="predicted"/>
<keyword evidence="2" id="KW-1185">Reference proteome</keyword>
<evidence type="ECO:0000313" key="1">
    <source>
        <dbReference type="EMBL" id="KAK6758576.1"/>
    </source>
</evidence>
<reference evidence="1 2" key="1">
    <citation type="submission" date="2023-08" db="EMBL/GenBank/DDBJ databases">
        <title>A Necator americanus chromosomal reference genome.</title>
        <authorList>
            <person name="Ilik V."/>
            <person name="Petrzelkova K.J."/>
            <person name="Pardy F."/>
            <person name="Fuh T."/>
            <person name="Niatou-Singa F.S."/>
            <person name="Gouil Q."/>
            <person name="Baker L."/>
            <person name="Ritchie M.E."/>
            <person name="Jex A.R."/>
            <person name="Gazzola D."/>
            <person name="Li H."/>
            <person name="Toshio Fujiwara R."/>
            <person name="Zhan B."/>
            <person name="Aroian R.V."/>
            <person name="Pafco B."/>
            <person name="Schwarz E.M."/>
        </authorList>
    </citation>
    <scope>NUCLEOTIDE SEQUENCE [LARGE SCALE GENOMIC DNA]</scope>
    <source>
        <strain evidence="1 2">Aroian</strain>
        <tissue evidence="1">Whole animal</tissue>
    </source>
</reference>
<dbReference type="CTD" id="25351854"/>
<dbReference type="EMBL" id="JAVFWL010000005">
    <property type="protein sequence ID" value="KAK6758576.1"/>
    <property type="molecule type" value="Genomic_DNA"/>
</dbReference>
<sequence>MRLLLFVLAVVAAAQAFFTFRGQSPSDEFRVVNIPVNANAVISPRFRPYLKRRFVLPRMGMPTYVREGDLPRRN</sequence>
<dbReference type="KEGG" id="nai:NECAME_11825"/>
<gene>
    <name evidence="1" type="primary">Necator_chrV.g20834</name>
    <name evidence="1" type="ORF">RB195_016041</name>
</gene>